<dbReference type="AlphaFoldDB" id="A0A368YQ42"/>
<name>A0A368YQ42_9HYPH</name>
<gene>
    <name evidence="1" type="ORF">C7476_108139</name>
</gene>
<dbReference type="Proteomes" id="UP000253324">
    <property type="component" value="Unassembled WGS sequence"/>
</dbReference>
<sequence length="64" mass="7166">MRLMEARTIRAWHSIRLTDAEVDVLRQGGIYPSSLDTIRSRFAAQAAAGAFSQEVADRLFADKQ</sequence>
<keyword evidence="2" id="KW-1185">Reference proteome</keyword>
<dbReference type="EMBL" id="QPJM01000008">
    <property type="protein sequence ID" value="RCW82325.1"/>
    <property type="molecule type" value="Genomic_DNA"/>
</dbReference>
<reference evidence="1 2" key="1">
    <citation type="submission" date="2018-07" db="EMBL/GenBank/DDBJ databases">
        <title>Genomic Encyclopedia of Type Strains, Phase III (KMG-III): the genomes of soil and plant-associated and newly described type strains.</title>
        <authorList>
            <person name="Whitman W."/>
        </authorList>
    </citation>
    <scope>NUCLEOTIDE SEQUENCE [LARGE SCALE GENOMIC DNA]</scope>
    <source>
        <strain evidence="1 2">31-25a</strain>
    </source>
</reference>
<evidence type="ECO:0000313" key="2">
    <source>
        <dbReference type="Proteomes" id="UP000253324"/>
    </source>
</evidence>
<organism evidence="1 2">
    <name type="scientific">Phyllobacterium bourgognense</name>
    <dbReference type="NCBI Taxonomy" id="314236"/>
    <lineage>
        <taxon>Bacteria</taxon>
        <taxon>Pseudomonadati</taxon>
        <taxon>Pseudomonadota</taxon>
        <taxon>Alphaproteobacteria</taxon>
        <taxon>Hyphomicrobiales</taxon>
        <taxon>Phyllobacteriaceae</taxon>
        <taxon>Phyllobacterium</taxon>
    </lineage>
</organism>
<proteinExistence type="predicted"/>
<accession>A0A368YQ42</accession>
<comment type="caution">
    <text evidence="1">The sequence shown here is derived from an EMBL/GenBank/DDBJ whole genome shotgun (WGS) entry which is preliminary data.</text>
</comment>
<protein>
    <submittedName>
        <fullName evidence="1">Uncharacterized protein</fullName>
    </submittedName>
</protein>
<evidence type="ECO:0000313" key="1">
    <source>
        <dbReference type="EMBL" id="RCW82325.1"/>
    </source>
</evidence>